<evidence type="ECO:0008006" key="3">
    <source>
        <dbReference type="Google" id="ProtNLM"/>
    </source>
</evidence>
<evidence type="ECO:0000313" key="1">
    <source>
        <dbReference type="EMBL" id="SEG53475.1"/>
    </source>
</evidence>
<accession>A0A1H6AZJ5</accession>
<organism evidence="1 2">
    <name type="scientific">Bryocella elongata</name>
    <dbReference type="NCBI Taxonomy" id="863522"/>
    <lineage>
        <taxon>Bacteria</taxon>
        <taxon>Pseudomonadati</taxon>
        <taxon>Acidobacteriota</taxon>
        <taxon>Terriglobia</taxon>
        <taxon>Terriglobales</taxon>
        <taxon>Acidobacteriaceae</taxon>
        <taxon>Bryocella</taxon>
    </lineage>
</organism>
<dbReference type="EMBL" id="FNVA01000006">
    <property type="protein sequence ID" value="SEG53475.1"/>
    <property type="molecule type" value="Genomic_DNA"/>
</dbReference>
<dbReference type="Gene3D" id="3.20.20.140">
    <property type="entry name" value="Metal-dependent hydrolases"/>
    <property type="match status" value="1"/>
</dbReference>
<dbReference type="InterPro" id="IPR016195">
    <property type="entry name" value="Pol/histidinol_Pase-like"/>
</dbReference>
<gene>
    <name evidence="1" type="ORF">SAMN05421819_3358</name>
</gene>
<sequence>MDRRVSCLWKEPSAVESYATGISLHSHTNYSQESLSFIGDFFKRNAMLNRWLRTQNEYAVRVSANPLNLDKAYWTPPLTPMAAFRVESLQIERELGLRSLVSISDHDTIGAPMALRVLPETRHVPISVEWTVPFGDAVFHMGIHNLPAFAAESMMENFREYTKSPRRERLTELLEWLDAQRDVLVVLNHPYWDLAHIGSDLHEKALHALLAEEGECIHALELSGIRSWEENQSVRRLAEGFNQMLISGGDRHGSEPNATLNLSSCTSFDEFVNEIRRDRQSHVLFMPQYRESNTLRVLHTLRAVTREYSEFPVGSQRWDERVFHCDRSGEMQPIAHLWSKPPIYIKAFFALLALLDVGPVDQTLRVALRQPDRFSAPLEGGEGAGR</sequence>
<protein>
    <recommendedName>
        <fullName evidence="3">PHP domain-containing protein</fullName>
    </recommendedName>
</protein>
<keyword evidence="2" id="KW-1185">Reference proteome</keyword>
<dbReference type="AlphaFoldDB" id="A0A1H6AZJ5"/>
<proteinExistence type="predicted"/>
<dbReference type="Proteomes" id="UP000236728">
    <property type="component" value="Unassembled WGS sequence"/>
</dbReference>
<evidence type="ECO:0000313" key="2">
    <source>
        <dbReference type="Proteomes" id="UP000236728"/>
    </source>
</evidence>
<name>A0A1H6AZJ5_9BACT</name>
<dbReference type="SUPFAM" id="SSF89550">
    <property type="entry name" value="PHP domain-like"/>
    <property type="match status" value="1"/>
</dbReference>
<reference evidence="1 2" key="1">
    <citation type="submission" date="2016-10" db="EMBL/GenBank/DDBJ databases">
        <authorList>
            <person name="de Groot N.N."/>
        </authorList>
    </citation>
    <scope>NUCLEOTIDE SEQUENCE [LARGE SCALE GENOMIC DNA]</scope>
    <source>
        <strain evidence="1 2">DSM 22489</strain>
    </source>
</reference>